<reference evidence="2" key="1">
    <citation type="journal article" date="2020" name="Stud. Mycol.">
        <title>101 Dothideomycetes genomes: a test case for predicting lifestyles and emergence of pathogens.</title>
        <authorList>
            <person name="Haridas S."/>
            <person name="Albert R."/>
            <person name="Binder M."/>
            <person name="Bloem J."/>
            <person name="Labutti K."/>
            <person name="Salamov A."/>
            <person name="Andreopoulos B."/>
            <person name="Baker S."/>
            <person name="Barry K."/>
            <person name="Bills G."/>
            <person name="Bluhm B."/>
            <person name="Cannon C."/>
            <person name="Castanera R."/>
            <person name="Culley D."/>
            <person name="Daum C."/>
            <person name="Ezra D."/>
            <person name="Gonzalez J."/>
            <person name="Henrissat B."/>
            <person name="Kuo A."/>
            <person name="Liang C."/>
            <person name="Lipzen A."/>
            <person name="Lutzoni F."/>
            <person name="Magnuson J."/>
            <person name="Mondo S."/>
            <person name="Nolan M."/>
            <person name="Ohm R."/>
            <person name="Pangilinan J."/>
            <person name="Park H.-J."/>
            <person name="Ramirez L."/>
            <person name="Alfaro M."/>
            <person name="Sun H."/>
            <person name="Tritt A."/>
            <person name="Yoshinaga Y."/>
            <person name="Zwiers L.-H."/>
            <person name="Turgeon B."/>
            <person name="Goodwin S."/>
            <person name="Spatafora J."/>
            <person name="Crous P."/>
            <person name="Grigoriev I."/>
        </authorList>
    </citation>
    <scope>NUCLEOTIDE SEQUENCE</scope>
    <source>
        <strain evidence="2">CBS 269.34</strain>
    </source>
</reference>
<protein>
    <submittedName>
        <fullName evidence="2">Uncharacterized protein</fullName>
    </submittedName>
</protein>
<proteinExistence type="predicted"/>
<evidence type="ECO:0000313" key="3">
    <source>
        <dbReference type="Proteomes" id="UP000799750"/>
    </source>
</evidence>
<dbReference type="EMBL" id="MU004197">
    <property type="protein sequence ID" value="KAF2490360.1"/>
    <property type="molecule type" value="Genomic_DNA"/>
</dbReference>
<evidence type="ECO:0000256" key="1">
    <source>
        <dbReference type="SAM" id="Phobius"/>
    </source>
</evidence>
<name>A0A6A6QEB7_9PEZI</name>
<keyword evidence="1" id="KW-0812">Transmembrane</keyword>
<keyword evidence="1" id="KW-0472">Membrane</keyword>
<feature type="transmembrane region" description="Helical" evidence="1">
    <location>
        <begin position="6"/>
        <end position="27"/>
    </location>
</feature>
<organism evidence="2 3">
    <name type="scientific">Lophium mytilinum</name>
    <dbReference type="NCBI Taxonomy" id="390894"/>
    <lineage>
        <taxon>Eukaryota</taxon>
        <taxon>Fungi</taxon>
        <taxon>Dikarya</taxon>
        <taxon>Ascomycota</taxon>
        <taxon>Pezizomycotina</taxon>
        <taxon>Dothideomycetes</taxon>
        <taxon>Pleosporomycetidae</taxon>
        <taxon>Mytilinidiales</taxon>
        <taxon>Mytilinidiaceae</taxon>
        <taxon>Lophium</taxon>
    </lineage>
</organism>
<dbReference type="AlphaFoldDB" id="A0A6A6QEB7"/>
<sequence>MCCILLVLAFIPLGFFFGFLSIMFFVMDRAFQLDMERMKYEYAKANASTCIIPEVPTPALATNCCASNGCIACPENATSLTDDVLRVFYDAANLSVLGWVKMDDIPLTKGAEQSVEHLANQEWKAYPDEAVCRAGKTILELPGCETRCRYQGDAAVE</sequence>
<keyword evidence="3" id="KW-1185">Reference proteome</keyword>
<accession>A0A6A6QEB7</accession>
<keyword evidence="1" id="KW-1133">Transmembrane helix</keyword>
<evidence type="ECO:0000313" key="2">
    <source>
        <dbReference type="EMBL" id="KAF2490360.1"/>
    </source>
</evidence>
<dbReference type="Proteomes" id="UP000799750">
    <property type="component" value="Unassembled WGS sequence"/>
</dbReference>
<gene>
    <name evidence="2" type="ORF">BU16DRAFT_566386</name>
</gene>